<feature type="transmembrane region" description="Helical" evidence="7">
    <location>
        <begin position="85"/>
        <end position="102"/>
    </location>
</feature>
<dbReference type="PANTHER" id="PTHR42682:SF4">
    <property type="entry name" value="NADH-UBIQUINONE_PLASTOQUINONE"/>
    <property type="match status" value="1"/>
</dbReference>
<proteinExistence type="predicted"/>
<keyword evidence="5" id="KW-0560">Oxidoreductase</keyword>
<evidence type="ECO:0000256" key="5">
    <source>
        <dbReference type="ARBA" id="ARBA00023002"/>
    </source>
</evidence>
<evidence type="ECO:0000256" key="1">
    <source>
        <dbReference type="ARBA" id="ARBA00004651"/>
    </source>
</evidence>
<feature type="transmembrane region" description="Helical" evidence="7">
    <location>
        <begin position="57"/>
        <end position="78"/>
    </location>
</feature>
<comment type="subcellular location">
    <subcellularLocation>
        <location evidence="1">Cell membrane</location>
        <topology evidence="1">Multi-pass membrane protein</topology>
    </subcellularLocation>
</comment>
<dbReference type="EMBL" id="UINC01057530">
    <property type="protein sequence ID" value="SVB78785.1"/>
    <property type="molecule type" value="Genomic_DNA"/>
</dbReference>
<name>A0A382GV98_9ZZZZ</name>
<sequence>MILGALLVPLLRGPVKAGYMLLLPVLSLWHLWSIPPGEYWQLTLFDYSLTMLRIDRLSMVFGTIFHIAAFINVIYALHVKDDIQHVAGLIYVGSAIGAVFAGDLISLFVYWELTAISSVFLIWCRRTERAYAAGMRYLIIQVGSGVLLLAGALLHWHETGSIAFNYLGLNGLGNTLIFLAFGIKCAFPLLHNWLEDAYPEATVTGTVFLSAFTPKLAVYTLARGFPGTEI</sequence>
<feature type="non-terminal residue" evidence="9">
    <location>
        <position position="230"/>
    </location>
</feature>
<feature type="transmembrane region" description="Helical" evidence="7">
    <location>
        <begin position="162"/>
        <end position="183"/>
    </location>
</feature>
<evidence type="ECO:0000256" key="6">
    <source>
        <dbReference type="ARBA" id="ARBA00023136"/>
    </source>
</evidence>
<dbReference type="Pfam" id="PF00361">
    <property type="entry name" value="Proton_antipo_M"/>
    <property type="match status" value="1"/>
</dbReference>
<accession>A0A382GV98</accession>
<evidence type="ECO:0000256" key="4">
    <source>
        <dbReference type="ARBA" id="ARBA00022989"/>
    </source>
</evidence>
<evidence type="ECO:0000259" key="8">
    <source>
        <dbReference type="Pfam" id="PF00361"/>
    </source>
</evidence>
<keyword evidence="4 7" id="KW-1133">Transmembrane helix</keyword>
<protein>
    <recommendedName>
        <fullName evidence="8">NADH:quinone oxidoreductase/Mrp antiporter transmembrane domain-containing protein</fullName>
    </recommendedName>
</protein>
<dbReference type="PANTHER" id="PTHR42682">
    <property type="entry name" value="HYDROGENASE-4 COMPONENT F"/>
    <property type="match status" value="1"/>
</dbReference>
<evidence type="ECO:0000256" key="2">
    <source>
        <dbReference type="ARBA" id="ARBA00022475"/>
    </source>
</evidence>
<evidence type="ECO:0000313" key="9">
    <source>
        <dbReference type="EMBL" id="SVB78785.1"/>
    </source>
</evidence>
<feature type="domain" description="NADH:quinone oxidoreductase/Mrp antiporter transmembrane" evidence="8">
    <location>
        <begin position="101"/>
        <end position="224"/>
    </location>
</feature>
<evidence type="ECO:0000256" key="7">
    <source>
        <dbReference type="SAM" id="Phobius"/>
    </source>
</evidence>
<gene>
    <name evidence="9" type="ORF">METZ01_LOCUS231639</name>
</gene>
<dbReference type="GO" id="GO:0016491">
    <property type="term" value="F:oxidoreductase activity"/>
    <property type="evidence" value="ECO:0007669"/>
    <property type="project" value="UniProtKB-KW"/>
</dbReference>
<evidence type="ECO:0000256" key="3">
    <source>
        <dbReference type="ARBA" id="ARBA00022692"/>
    </source>
</evidence>
<dbReference type="GO" id="GO:0005886">
    <property type="term" value="C:plasma membrane"/>
    <property type="evidence" value="ECO:0007669"/>
    <property type="project" value="UniProtKB-SubCell"/>
</dbReference>
<organism evidence="9">
    <name type="scientific">marine metagenome</name>
    <dbReference type="NCBI Taxonomy" id="408172"/>
    <lineage>
        <taxon>unclassified sequences</taxon>
        <taxon>metagenomes</taxon>
        <taxon>ecological metagenomes</taxon>
    </lineage>
</organism>
<keyword evidence="3 7" id="KW-0812">Transmembrane</keyword>
<keyword evidence="2" id="KW-1003">Cell membrane</keyword>
<keyword evidence="6 7" id="KW-0472">Membrane</keyword>
<feature type="transmembrane region" description="Helical" evidence="7">
    <location>
        <begin position="137"/>
        <end position="156"/>
    </location>
</feature>
<reference evidence="9" key="1">
    <citation type="submission" date="2018-05" db="EMBL/GenBank/DDBJ databases">
        <authorList>
            <person name="Lanie J.A."/>
            <person name="Ng W.-L."/>
            <person name="Kazmierczak K.M."/>
            <person name="Andrzejewski T.M."/>
            <person name="Davidsen T.M."/>
            <person name="Wayne K.J."/>
            <person name="Tettelin H."/>
            <person name="Glass J.I."/>
            <person name="Rusch D."/>
            <person name="Podicherti R."/>
            <person name="Tsui H.-C.T."/>
            <person name="Winkler M.E."/>
        </authorList>
    </citation>
    <scope>NUCLEOTIDE SEQUENCE</scope>
</reference>
<dbReference type="InterPro" id="IPR001750">
    <property type="entry name" value="ND/Mrp_TM"/>
</dbReference>
<dbReference type="InterPro" id="IPR052175">
    <property type="entry name" value="ComplexI-like_HydComp"/>
</dbReference>
<dbReference type="AlphaFoldDB" id="A0A382GV98"/>